<dbReference type="Gene3D" id="2.40.128.280">
    <property type="match status" value="1"/>
</dbReference>
<dbReference type="EMBL" id="ACKS01000071">
    <property type="protein sequence ID" value="EFA43838.1"/>
    <property type="molecule type" value="Genomic_DNA"/>
</dbReference>
<dbReference type="OrthoDB" id="1082056at2"/>
<dbReference type="RefSeq" id="WP_007173802.1">
    <property type="nucleotide sequence ID" value="NZ_GG704781.1"/>
</dbReference>
<gene>
    <name evidence="3" type="ORF">HMPREF0645_1699</name>
</gene>
<organism evidence="3 4">
    <name type="scientific">Hallella bergensis DSM 17361</name>
    <dbReference type="NCBI Taxonomy" id="585502"/>
    <lineage>
        <taxon>Bacteria</taxon>
        <taxon>Pseudomonadati</taxon>
        <taxon>Bacteroidota</taxon>
        <taxon>Bacteroidia</taxon>
        <taxon>Bacteroidales</taxon>
        <taxon>Prevotellaceae</taxon>
        <taxon>Hallella</taxon>
    </lineage>
</organism>
<keyword evidence="4" id="KW-1185">Reference proteome</keyword>
<feature type="signal peptide" evidence="1">
    <location>
        <begin position="1"/>
        <end position="24"/>
    </location>
</feature>
<evidence type="ECO:0000313" key="3">
    <source>
        <dbReference type="EMBL" id="EFA43838.1"/>
    </source>
</evidence>
<reference evidence="3 4" key="1">
    <citation type="submission" date="2009-10" db="EMBL/GenBank/DDBJ databases">
        <authorList>
            <person name="Qin X."/>
            <person name="Bachman B."/>
            <person name="Battles P."/>
            <person name="Bell A."/>
            <person name="Bess C."/>
            <person name="Bickham C."/>
            <person name="Chaboub L."/>
            <person name="Chen D."/>
            <person name="Coyle M."/>
            <person name="Deiros D.R."/>
            <person name="Dinh H."/>
            <person name="Forbes L."/>
            <person name="Fowler G."/>
            <person name="Francisco L."/>
            <person name="Fu Q."/>
            <person name="Gubbala S."/>
            <person name="Hale W."/>
            <person name="Han Y."/>
            <person name="Hemphill L."/>
            <person name="Highlander S.K."/>
            <person name="Hirani K."/>
            <person name="Hogues M."/>
            <person name="Jackson L."/>
            <person name="Jakkamsetti A."/>
            <person name="Javaid M."/>
            <person name="Jiang H."/>
            <person name="Korchina V."/>
            <person name="Kovar C."/>
            <person name="Lara F."/>
            <person name="Lee S."/>
            <person name="Mata R."/>
            <person name="Mathew T."/>
            <person name="Moen C."/>
            <person name="Morales K."/>
            <person name="Munidasa M."/>
            <person name="Nazareth L."/>
            <person name="Ngo R."/>
            <person name="Nguyen L."/>
            <person name="Okwuonu G."/>
            <person name="Ongeri F."/>
            <person name="Patil S."/>
            <person name="Petrosino J."/>
            <person name="Pham C."/>
            <person name="Pham P."/>
            <person name="Pu L.-L."/>
            <person name="Puazo M."/>
            <person name="Raj R."/>
            <person name="Reid J."/>
            <person name="Rouhana J."/>
            <person name="Saada N."/>
            <person name="Shang Y."/>
            <person name="Simmons D."/>
            <person name="Thornton R."/>
            <person name="Warren J."/>
            <person name="Weissenberger G."/>
            <person name="Zhang J."/>
            <person name="Zhang L."/>
            <person name="Zhou C."/>
            <person name="Zhu D."/>
            <person name="Muzny D."/>
            <person name="Worley K."/>
            <person name="Gibbs R."/>
        </authorList>
    </citation>
    <scope>NUCLEOTIDE SEQUENCE [LARGE SCALE GENOMIC DNA]</scope>
    <source>
        <strain evidence="3 4">DSM 17361</strain>
    </source>
</reference>
<sequence>MKKMIMTQCLAFIVMILASCGDFLETSDNGKLDGLWQLTGIDTLGTGGSLDVTTDRKYLAVQGGFLEVRDADMGEKYMFRFSYDGDQLVLSDARLNDRSLGDPEVADVAVLTPYGINRLSETFKVEKLTGSRLVLVSSTLRLIYRKF</sequence>
<dbReference type="Proteomes" id="UP000003160">
    <property type="component" value="Unassembled WGS sequence"/>
</dbReference>
<dbReference type="AlphaFoldDB" id="D1PXL4"/>
<keyword evidence="1" id="KW-0732">Signal</keyword>
<dbReference type="eggNOG" id="ENOG5033DA0">
    <property type="taxonomic scope" value="Bacteria"/>
</dbReference>
<proteinExistence type="predicted"/>
<dbReference type="HOGENOM" id="CLU_146038_0_0_10"/>
<comment type="caution">
    <text evidence="3">The sequence shown here is derived from an EMBL/GenBank/DDBJ whole genome shotgun (WGS) entry which is preliminary data.</text>
</comment>
<dbReference type="InterPro" id="IPR024311">
    <property type="entry name" value="Lipocalin-like"/>
</dbReference>
<dbReference type="Pfam" id="PF16585">
    <property type="entry name" value="Lipocalin_8"/>
    <property type="match status" value="1"/>
</dbReference>
<accession>D1PXL4</accession>
<evidence type="ECO:0000259" key="2">
    <source>
        <dbReference type="Pfam" id="PF16585"/>
    </source>
</evidence>
<dbReference type="PROSITE" id="PS51257">
    <property type="entry name" value="PROKAR_LIPOPROTEIN"/>
    <property type="match status" value="1"/>
</dbReference>
<evidence type="ECO:0000313" key="4">
    <source>
        <dbReference type="Proteomes" id="UP000003160"/>
    </source>
</evidence>
<name>D1PXL4_9BACT</name>
<feature type="domain" description="Lipocalin-like" evidence="2">
    <location>
        <begin position="15"/>
        <end position="147"/>
    </location>
</feature>
<feature type="chain" id="PRO_5003024962" description="Lipocalin-like domain-containing protein" evidence="1">
    <location>
        <begin position="25"/>
        <end position="147"/>
    </location>
</feature>
<evidence type="ECO:0000256" key="1">
    <source>
        <dbReference type="SAM" id="SignalP"/>
    </source>
</evidence>
<protein>
    <recommendedName>
        <fullName evidence="2">Lipocalin-like domain-containing protein</fullName>
    </recommendedName>
</protein>